<organism evidence="2 3">
    <name type="scientific">Favolaschia claudopus</name>
    <dbReference type="NCBI Taxonomy" id="2862362"/>
    <lineage>
        <taxon>Eukaryota</taxon>
        <taxon>Fungi</taxon>
        <taxon>Dikarya</taxon>
        <taxon>Basidiomycota</taxon>
        <taxon>Agaricomycotina</taxon>
        <taxon>Agaricomycetes</taxon>
        <taxon>Agaricomycetidae</taxon>
        <taxon>Agaricales</taxon>
        <taxon>Marasmiineae</taxon>
        <taxon>Mycenaceae</taxon>
        <taxon>Favolaschia</taxon>
    </lineage>
</organism>
<dbReference type="Proteomes" id="UP001362999">
    <property type="component" value="Unassembled WGS sequence"/>
</dbReference>
<evidence type="ECO:0000313" key="2">
    <source>
        <dbReference type="EMBL" id="KAK6964707.1"/>
    </source>
</evidence>
<dbReference type="AlphaFoldDB" id="A0AAV9YY50"/>
<keyword evidence="3" id="KW-1185">Reference proteome</keyword>
<accession>A0AAV9YY50</accession>
<dbReference type="EMBL" id="JAWWNJ010000336">
    <property type="protein sequence ID" value="KAK6964707.1"/>
    <property type="molecule type" value="Genomic_DNA"/>
</dbReference>
<protein>
    <submittedName>
        <fullName evidence="2">Uncharacterized protein</fullName>
    </submittedName>
</protein>
<reference evidence="2 3" key="1">
    <citation type="journal article" date="2024" name="J Genomics">
        <title>Draft genome sequencing and assembly of Favolaschia claudopus CIRM-BRFM 2984 isolated from oak limbs.</title>
        <authorList>
            <person name="Navarro D."/>
            <person name="Drula E."/>
            <person name="Chaduli D."/>
            <person name="Cazenave R."/>
            <person name="Ahrendt S."/>
            <person name="Wang J."/>
            <person name="Lipzen A."/>
            <person name="Daum C."/>
            <person name="Barry K."/>
            <person name="Grigoriev I.V."/>
            <person name="Favel A."/>
            <person name="Rosso M.N."/>
            <person name="Martin F."/>
        </authorList>
    </citation>
    <scope>NUCLEOTIDE SEQUENCE [LARGE SCALE GENOMIC DNA]</scope>
    <source>
        <strain evidence="2 3">CIRM-BRFM 2984</strain>
    </source>
</reference>
<comment type="caution">
    <text evidence="2">The sequence shown here is derived from an EMBL/GenBank/DDBJ whole genome shotgun (WGS) entry which is preliminary data.</text>
</comment>
<name>A0AAV9YY50_9AGAR</name>
<evidence type="ECO:0000256" key="1">
    <source>
        <dbReference type="SAM" id="MobiDB-lite"/>
    </source>
</evidence>
<evidence type="ECO:0000313" key="3">
    <source>
        <dbReference type="Proteomes" id="UP001362999"/>
    </source>
</evidence>
<feature type="region of interest" description="Disordered" evidence="1">
    <location>
        <begin position="25"/>
        <end position="90"/>
    </location>
</feature>
<feature type="non-terminal residue" evidence="2">
    <location>
        <position position="1"/>
    </location>
</feature>
<proteinExistence type="predicted"/>
<sequence>AVPCYGDPSLSDFYAERDLKSRLLPSATPGVRRPSLGESGANELKQQLTALSPSRARKRKLEEDKENNCFQPPKPKKKRMSVDQRLALGL</sequence>
<gene>
    <name evidence="2" type="ORF">R3P38DRAFT_2592024</name>
</gene>